<dbReference type="AlphaFoldDB" id="A0A2R6ADN7"/>
<dbReference type="EMBL" id="NEXC01000003">
    <property type="protein sequence ID" value="PSN84486.1"/>
    <property type="molecule type" value="Genomic_DNA"/>
</dbReference>
<evidence type="ECO:0000313" key="9">
    <source>
        <dbReference type="Proteomes" id="UP000240880"/>
    </source>
</evidence>
<comment type="similarity">
    <text evidence="1 5">Belongs to the CDC6/cdc18 family.</text>
</comment>
<feature type="binding site" evidence="5">
    <location>
        <position position="209"/>
    </location>
    <ligand>
        <name>ATP</name>
        <dbReference type="ChEBI" id="CHEBI:30616"/>
    </ligand>
</feature>
<gene>
    <name evidence="8" type="ORF">B9Q01_00765</name>
</gene>
<proteinExistence type="inferred from homology"/>
<dbReference type="SUPFAM" id="SSF52540">
    <property type="entry name" value="P-loop containing nucleoside triphosphate hydrolases"/>
    <property type="match status" value="1"/>
</dbReference>
<dbReference type="SMART" id="SM01074">
    <property type="entry name" value="Cdc6_C"/>
    <property type="match status" value="1"/>
</dbReference>
<keyword evidence="8" id="KW-0132">Cell division</keyword>
<dbReference type="PANTHER" id="PTHR10763:SF26">
    <property type="entry name" value="CELL DIVISION CONTROL PROTEIN 6 HOMOLOG"/>
    <property type="match status" value="1"/>
</dbReference>
<keyword evidence="4 5" id="KW-0067">ATP-binding</keyword>
<dbReference type="SUPFAM" id="SSF46785">
    <property type="entry name" value="Winged helix' DNA-binding domain"/>
    <property type="match status" value="1"/>
</dbReference>
<dbReference type="InterPro" id="IPR014277">
    <property type="entry name" value="Orc1/Cdc6_arc"/>
</dbReference>
<dbReference type="Gene3D" id="3.40.50.300">
    <property type="entry name" value="P-loop containing nucleotide triphosphate hydrolases"/>
    <property type="match status" value="1"/>
</dbReference>
<dbReference type="Pfam" id="PF13401">
    <property type="entry name" value="AAA_22"/>
    <property type="match status" value="1"/>
</dbReference>
<dbReference type="Pfam" id="PF22703">
    <property type="entry name" value="Cdc6_lid"/>
    <property type="match status" value="1"/>
</dbReference>
<reference evidence="8 9" key="1">
    <citation type="submission" date="2017-04" db="EMBL/GenBank/DDBJ databases">
        <title>Novel microbial lineages endemic to geothermal iron-oxide mats fill important gaps in the evolutionary history of Archaea.</title>
        <authorList>
            <person name="Jay Z.J."/>
            <person name="Beam J.P."/>
            <person name="Dlakic M."/>
            <person name="Rusch D.B."/>
            <person name="Kozubal M.A."/>
            <person name="Inskeep W.P."/>
        </authorList>
    </citation>
    <scope>NUCLEOTIDE SEQUENCE [LARGE SCALE GENOMIC DNA]</scope>
    <source>
        <strain evidence="8">OSP_D</strain>
    </source>
</reference>
<organism evidence="8 9">
    <name type="scientific">Candidatus Marsarchaeota G1 archaeon OSP_D</name>
    <dbReference type="NCBI Taxonomy" id="1978155"/>
    <lineage>
        <taxon>Archaea</taxon>
        <taxon>Candidatus Marsarchaeota</taxon>
        <taxon>Candidatus Marsarchaeota group 1</taxon>
    </lineage>
</organism>
<name>A0A2R6ADN7_9ARCH</name>
<dbReference type="SMART" id="SM00382">
    <property type="entry name" value="AAA"/>
    <property type="match status" value="1"/>
</dbReference>
<evidence type="ECO:0000256" key="5">
    <source>
        <dbReference type="HAMAP-Rule" id="MF_01407"/>
    </source>
</evidence>
<dbReference type="FunFam" id="1.10.8.60:FF:000073">
    <property type="entry name" value="ORC1-type DNA replication protein"/>
    <property type="match status" value="1"/>
</dbReference>
<dbReference type="Gene3D" id="1.10.8.60">
    <property type="match status" value="1"/>
</dbReference>
<protein>
    <recommendedName>
        <fullName evidence="5">ORC1-type DNA replication protein</fullName>
    </recommendedName>
</protein>
<comment type="function">
    <text evidence="5">Involved in regulation of DNA replication.</text>
</comment>
<dbReference type="Proteomes" id="UP000240880">
    <property type="component" value="Unassembled WGS sequence"/>
</dbReference>
<dbReference type="PANTHER" id="PTHR10763">
    <property type="entry name" value="CELL DIVISION CONTROL PROTEIN 6-RELATED"/>
    <property type="match status" value="1"/>
</dbReference>
<feature type="domain" description="AAA+ ATPase" evidence="6">
    <location>
        <begin position="53"/>
        <end position="201"/>
    </location>
</feature>
<dbReference type="CDD" id="cd08768">
    <property type="entry name" value="Cdc6_C"/>
    <property type="match status" value="1"/>
</dbReference>
<dbReference type="FunFam" id="3.40.50.300:FF:000930">
    <property type="entry name" value="ORC1-type DNA replication protein"/>
    <property type="match status" value="1"/>
</dbReference>
<evidence type="ECO:0000256" key="4">
    <source>
        <dbReference type="ARBA" id="ARBA00022840"/>
    </source>
</evidence>
<dbReference type="CDD" id="cd00009">
    <property type="entry name" value="AAA"/>
    <property type="match status" value="1"/>
</dbReference>
<keyword evidence="3 5" id="KW-0547">Nucleotide-binding</keyword>
<dbReference type="InterPro" id="IPR015163">
    <property type="entry name" value="Cdc6_C"/>
</dbReference>
<feature type="binding site" evidence="5">
    <location>
        <position position="221"/>
    </location>
    <ligand>
        <name>ATP</name>
        <dbReference type="ChEBI" id="CHEBI:30616"/>
    </ligand>
</feature>
<evidence type="ECO:0000256" key="3">
    <source>
        <dbReference type="ARBA" id="ARBA00022741"/>
    </source>
</evidence>
<dbReference type="InterPro" id="IPR036390">
    <property type="entry name" value="WH_DNA-bd_sf"/>
</dbReference>
<dbReference type="Gene3D" id="1.10.10.10">
    <property type="entry name" value="Winged helix-like DNA-binding domain superfamily/Winged helix DNA-binding domain"/>
    <property type="match status" value="1"/>
</dbReference>
<feature type="binding site" evidence="5">
    <location>
        <begin position="65"/>
        <end position="69"/>
    </location>
    <ligand>
        <name>ATP</name>
        <dbReference type="ChEBI" id="CHEBI:30616"/>
    </ligand>
</feature>
<dbReference type="InterPro" id="IPR049945">
    <property type="entry name" value="AAA_22"/>
</dbReference>
<keyword evidence="8" id="KW-0131">Cell cycle</keyword>
<dbReference type="InterPro" id="IPR003593">
    <property type="entry name" value="AAA+_ATPase"/>
</dbReference>
<comment type="caution">
    <text evidence="8">The sequence shown here is derived from an EMBL/GenBank/DDBJ whole genome shotgun (WGS) entry which is preliminary data.</text>
</comment>
<evidence type="ECO:0000256" key="2">
    <source>
        <dbReference type="ARBA" id="ARBA00022705"/>
    </source>
</evidence>
<dbReference type="InterPro" id="IPR027417">
    <property type="entry name" value="P-loop_NTPase"/>
</dbReference>
<dbReference type="CDD" id="cd18139">
    <property type="entry name" value="HLD_clamp_RarA"/>
    <property type="match status" value="1"/>
</dbReference>
<dbReference type="InterPro" id="IPR055237">
    <property type="entry name" value="Cdc6_lid"/>
</dbReference>
<dbReference type="NCBIfam" id="TIGR02928">
    <property type="entry name" value="orc1/cdc6 family replication initiation protein"/>
    <property type="match status" value="1"/>
</dbReference>
<dbReference type="InterPro" id="IPR036388">
    <property type="entry name" value="WH-like_DNA-bd_sf"/>
</dbReference>
<dbReference type="GO" id="GO:0016887">
    <property type="term" value="F:ATP hydrolysis activity"/>
    <property type="evidence" value="ECO:0007669"/>
    <property type="project" value="InterPro"/>
</dbReference>
<dbReference type="GO" id="GO:0051301">
    <property type="term" value="P:cell division"/>
    <property type="evidence" value="ECO:0007669"/>
    <property type="project" value="UniProtKB-KW"/>
</dbReference>
<dbReference type="InterPro" id="IPR050311">
    <property type="entry name" value="ORC1/CDC6"/>
</dbReference>
<keyword evidence="2 5" id="KW-0235">DNA replication</keyword>
<evidence type="ECO:0000259" key="6">
    <source>
        <dbReference type="SMART" id="SM00382"/>
    </source>
</evidence>
<evidence type="ECO:0000313" key="8">
    <source>
        <dbReference type="EMBL" id="PSN84486.1"/>
    </source>
</evidence>
<dbReference type="GO" id="GO:0005524">
    <property type="term" value="F:ATP binding"/>
    <property type="evidence" value="ECO:0007669"/>
    <property type="project" value="UniProtKB-UniRule"/>
</dbReference>
<evidence type="ECO:0000259" key="7">
    <source>
        <dbReference type="SMART" id="SM01074"/>
    </source>
</evidence>
<dbReference type="GO" id="GO:0006260">
    <property type="term" value="P:DNA replication"/>
    <property type="evidence" value="ECO:0007669"/>
    <property type="project" value="UniProtKB-UniRule"/>
</dbReference>
<evidence type="ECO:0000256" key="1">
    <source>
        <dbReference type="ARBA" id="ARBA00006184"/>
    </source>
</evidence>
<accession>A0A2R6ADN7</accession>
<dbReference type="Pfam" id="PF09079">
    <property type="entry name" value="WHD_Cdc6"/>
    <property type="match status" value="1"/>
</dbReference>
<sequence>MNAQNLFSHIGQSKIFKNRAVLVSDFVPVHLPHRETEIKRLVQILSPALWQSRPNNVFIYGLTGTGKTAVVRHVLGMLAEESKRRNVDVGIVYINAKKDDTSYRVLFQIGRQLNLNLPFTGLSVSEVYFRIVDHMEKLKKVVIISIDEIDYLVRDTNSNLLYKLTRINSDLSNSQVTLIGITNDTKALEYLDPRVKSSLGEEELVFAPYNADQLKDILYSRCNDAFFENVLEENVVPYIAALAAKDHGDARKAVDLLRKAGEVAEREGRDKVSTEDVKEALKEIEVDTALEVVTKLPLHSKIILASIAELSRTKKIVVTGDILLKYTLLCNKLGLEVLTPRRVSEIINELDMVGIISTKILNRGRYGRTKRIALNVEVDNIWKAFKKDDLLNSLYQ</sequence>
<feature type="domain" description="Cdc6 C-terminal" evidence="7">
    <location>
        <begin position="304"/>
        <end position="385"/>
    </location>
</feature>
<dbReference type="HAMAP" id="MF_01407">
    <property type="entry name" value="ORC1_type_DNA_replic_protein"/>
    <property type="match status" value="1"/>
</dbReference>